<feature type="binding site" evidence="10">
    <location>
        <position position="90"/>
    </location>
    <ligand>
        <name>substrate</name>
    </ligand>
</feature>
<dbReference type="FunFam" id="3.90.1170.20:FF:000001">
    <property type="entry name" value="Nicotinate-nucleotide diphosphorylase (Carboxylating)"/>
    <property type="match status" value="1"/>
</dbReference>
<evidence type="ECO:0000256" key="3">
    <source>
        <dbReference type="ARBA" id="ARBA00009400"/>
    </source>
</evidence>
<dbReference type="InterPro" id="IPR027277">
    <property type="entry name" value="NadC/ModD"/>
</dbReference>
<reference evidence="13 14" key="1">
    <citation type="submission" date="2016-04" db="EMBL/GenBank/DDBJ databases">
        <title>Genome sequence of Methanobrevibacter cuticularis DSM 11139.</title>
        <authorList>
            <person name="Poehlein A."/>
            <person name="Seedorf H."/>
            <person name="Daniel R."/>
        </authorList>
    </citation>
    <scope>NUCLEOTIDE SEQUENCE [LARGE SCALE GENOMIC DNA]</scope>
    <source>
        <strain evidence="13 14">DSM 11139</strain>
    </source>
</reference>
<dbReference type="STRING" id="47311.MBCUT_18620"/>
<evidence type="ECO:0000259" key="11">
    <source>
        <dbReference type="Pfam" id="PF01729"/>
    </source>
</evidence>
<comment type="function">
    <text evidence="1 9">Involved in the catabolism of quinolinic acid (QA).</text>
</comment>
<keyword evidence="6 9" id="KW-0328">Glycosyltransferase</keyword>
<dbReference type="InterPro" id="IPR004393">
    <property type="entry name" value="NadC"/>
</dbReference>
<sequence>MDSIIEYIIEEDLGFGDITTELLVPENMIVTAKILAKEQGIVAGVKVVKKVFEDMMLSVKVFKEDESKIAKGDTILEVRGSARNILTLERTSLNILMRMSGIATTTYNIQNQVKTINENIRVAGTRKTTPGFSKFDKLAISIGSGDPHRFALDDMILIKDNHIAIVGSVKKALEIAKKKASFTKKIEIEVENSKDAAIAAKNGADIVMLDNMDPNQVKETLAILSDFGLRENVLIEVSGGITQENILEYAKSGVDIISLGFLTHSIKSLDINLNIIIDS</sequence>
<dbReference type="EC" id="2.4.2.19" evidence="9"/>
<dbReference type="NCBIfam" id="TIGR00078">
    <property type="entry name" value="nadC"/>
    <property type="match status" value="1"/>
</dbReference>
<evidence type="ECO:0000256" key="4">
    <source>
        <dbReference type="ARBA" id="ARBA00011218"/>
    </source>
</evidence>
<feature type="domain" description="Quinolinate phosphoribosyl transferase N-terminal" evidence="12">
    <location>
        <begin position="17"/>
        <end position="100"/>
    </location>
</feature>
<feature type="binding site" evidence="10">
    <location>
        <begin position="259"/>
        <end position="261"/>
    </location>
    <ligand>
        <name>substrate</name>
    </ligand>
</feature>
<keyword evidence="5 9" id="KW-0662">Pyridine nucleotide biosynthesis</keyword>
<organism evidence="13 14">
    <name type="scientific">Methanobrevibacter cuticularis</name>
    <dbReference type="NCBI Taxonomy" id="47311"/>
    <lineage>
        <taxon>Archaea</taxon>
        <taxon>Methanobacteriati</taxon>
        <taxon>Methanobacteriota</taxon>
        <taxon>Methanomada group</taxon>
        <taxon>Methanobacteria</taxon>
        <taxon>Methanobacteriales</taxon>
        <taxon>Methanobacteriaceae</taxon>
        <taxon>Methanobrevibacter</taxon>
    </lineage>
</organism>
<dbReference type="GO" id="GO:0004514">
    <property type="term" value="F:nicotinate-nucleotide diphosphorylase (carboxylating) activity"/>
    <property type="evidence" value="ECO:0007669"/>
    <property type="project" value="UniProtKB-EC"/>
</dbReference>
<gene>
    <name evidence="13" type="primary">nadC</name>
    <name evidence="13" type="ORF">MBCUT_18620</name>
</gene>
<dbReference type="InterPro" id="IPR002638">
    <property type="entry name" value="Quinolinate_PRibosylTrfase_C"/>
</dbReference>
<evidence type="ECO:0000256" key="1">
    <source>
        <dbReference type="ARBA" id="ARBA00003237"/>
    </source>
</evidence>
<feature type="binding site" evidence="10">
    <location>
        <begin position="238"/>
        <end position="240"/>
    </location>
    <ligand>
        <name>substrate</name>
    </ligand>
</feature>
<feature type="binding site" evidence="10">
    <location>
        <begin position="125"/>
        <end position="127"/>
    </location>
    <ligand>
        <name>substrate</name>
    </ligand>
</feature>
<dbReference type="SUPFAM" id="SSF51690">
    <property type="entry name" value="Nicotinate/Quinolinate PRTase C-terminal domain-like"/>
    <property type="match status" value="1"/>
</dbReference>
<dbReference type="InterPro" id="IPR036068">
    <property type="entry name" value="Nicotinate_pribotase-like_C"/>
</dbReference>
<dbReference type="CDD" id="cd01572">
    <property type="entry name" value="QPRTase"/>
    <property type="match status" value="1"/>
</dbReference>
<accession>A0A166CUZ9</accession>
<dbReference type="InterPro" id="IPR022412">
    <property type="entry name" value="Quinolinate_PRibosylTrfase_N"/>
</dbReference>
<dbReference type="Gene3D" id="3.90.1170.20">
    <property type="entry name" value="Quinolinate phosphoribosyl transferase, N-terminal domain"/>
    <property type="match status" value="1"/>
</dbReference>
<evidence type="ECO:0000256" key="10">
    <source>
        <dbReference type="PIRSR" id="PIRSR006250-1"/>
    </source>
</evidence>
<dbReference type="RefSeq" id="WP_067260394.1">
    <property type="nucleotide sequence ID" value="NZ_LWMW01000142.1"/>
</dbReference>
<comment type="similarity">
    <text evidence="3 9">Belongs to the NadC/ModD family.</text>
</comment>
<comment type="catalytic activity">
    <reaction evidence="8 9">
        <text>nicotinate beta-D-ribonucleotide + CO2 + diphosphate = quinolinate + 5-phospho-alpha-D-ribose 1-diphosphate + 2 H(+)</text>
        <dbReference type="Rhea" id="RHEA:12733"/>
        <dbReference type="ChEBI" id="CHEBI:15378"/>
        <dbReference type="ChEBI" id="CHEBI:16526"/>
        <dbReference type="ChEBI" id="CHEBI:29959"/>
        <dbReference type="ChEBI" id="CHEBI:33019"/>
        <dbReference type="ChEBI" id="CHEBI:57502"/>
        <dbReference type="ChEBI" id="CHEBI:58017"/>
        <dbReference type="EC" id="2.4.2.19"/>
    </reaction>
</comment>
<evidence type="ECO:0000256" key="7">
    <source>
        <dbReference type="ARBA" id="ARBA00022679"/>
    </source>
</evidence>
<dbReference type="GO" id="GO:0034213">
    <property type="term" value="P:quinolinate catabolic process"/>
    <property type="evidence" value="ECO:0007669"/>
    <property type="project" value="TreeGrafter"/>
</dbReference>
<dbReference type="GO" id="GO:0005737">
    <property type="term" value="C:cytoplasm"/>
    <property type="evidence" value="ECO:0007669"/>
    <property type="project" value="TreeGrafter"/>
</dbReference>
<dbReference type="PIRSF" id="PIRSF006250">
    <property type="entry name" value="NadC_ModD"/>
    <property type="match status" value="1"/>
</dbReference>
<proteinExistence type="inferred from homology"/>
<dbReference type="SUPFAM" id="SSF54675">
    <property type="entry name" value="Nicotinate/Quinolinate PRTase N-terminal domain-like"/>
    <property type="match status" value="1"/>
</dbReference>
<evidence type="ECO:0000256" key="9">
    <source>
        <dbReference type="PIRNR" id="PIRNR006250"/>
    </source>
</evidence>
<feature type="binding site" evidence="10">
    <location>
        <position position="189"/>
    </location>
    <ligand>
        <name>substrate</name>
    </ligand>
</feature>
<dbReference type="FunFam" id="3.20.20.70:FF:000030">
    <property type="entry name" value="Nicotinate-nucleotide pyrophosphorylase, carboxylating"/>
    <property type="match status" value="1"/>
</dbReference>
<evidence type="ECO:0000313" key="13">
    <source>
        <dbReference type="EMBL" id="KZX14891.1"/>
    </source>
</evidence>
<evidence type="ECO:0000259" key="12">
    <source>
        <dbReference type="Pfam" id="PF02749"/>
    </source>
</evidence>
<dbReference type="InterPro" id="IPR037128">
    <property type="entry name" value="Quinolinate_PRibosylTase_N_sf"/>
</dbReference>
<dbReference type="PANTHER" id="PTHR32179:SF3">
    <property type="entry name" value="NICOTINATE-NUCLEOTIDE PYROPHOSPHORYLASE [CARBOXYLATING]"/>
    <property type="match status" value="1"/>
</dbReference>
<feature type="binding site" evidence="10">
    <location>
        <position position="210"/>
    </location>
    <ligand>
        <name>substrate</name>
    </ligand>
</feature>
<comment type="caution">
    <text evidence="13">The sequence shown here is derived from an EMBL/GenBank/DDBJ whole genome shotgun (WGS) entry which is preliminary data.</text>
</comment>
<feature type="binding site" evidence="10">
    <location>
        <position position="149"/>
    </location>
    <ligand>
        <name>substrate</name>
    </ligand>
</feature>
<dbReference type="GO" id="GO:0009435">
    <property type="term" value="P:NAD+ biosynthetic process"/>
    <property type="evidence" value="ECO:0007669"/>
    <property type="project" value="UniProtKB-UniPathway"/>
</dbReference>
<evidence type="ECO:0000256" key="8">
    <source>
        <dbReference type="ARBA" id="ARBA00047445"/>
    </source>
</evidence>
<evidence type="ECO:0000256" key="5">
    <source>
        <dbReference type="ARBA" id="ARBA00022642"/>
    </source>
</evidence>
<comment type="pathway">
    <text evidence="2 9">Cofactor biosynthesis; NAD(+) biosynthesis; nicotinate D-ribonucleotide from quinolinate: step 1/1.</text>
</comment>
<dbReference type="PANTHER" id="PTHR32179">
    <property type="entry name" value="NICOTINATE-NUCLEOTIDE PYROPHOSPHORYLASE [CARBOXYLATING]"/>
    <property type="match status" value="1"/>
</dbReference>
<dbReference type="OrthoDB" id="115072at2157"/>
<dbReference type="PATRIC" id="fig|47311.3.peg.2026"/>
<feature type="binding site" evidence="10">
    <location>
        <position position="159"/>
    </location>
    <ligand>
        <name>substrate</name>
    </ligand>
</feature>
<name>A0A166CUZ9_9EURY</name>
<dbReference type="AlphaFoldDB" id="A0A166CUZ9"/>
<evidence type="ECO:0000256" key="6">
    <source>
        <dbReference type="ARBA" id="ARBA00022676"/>
    </source>
</evidence>
<dbReference type="EMBL" id="LWMW01000142">
    <property type="protein sequence ID" value="KZX14891.1"/>
    <property type="molecule type" value="Genomic_DNA"/>
</dbReference>
<dbReference type="Proteomes" id="UP000077275">
    <property type="component" value="Unassembled WGS sequence"/>
</dbReference>
<keyword evidence="14" id="KW-1185">Reference proteome</keyword>
<dbReference type="Gene3D" id="3.20.20.70">
    <property type="entry name" value="Aldolase class I"/>
    <property type="match status" value="1"/>
</dbReference>
<evidence type="ECO:0000313" key="14">
    <source>
        <dbReference type="Proteomes" id="UP000077275"/>
    </source>
</evidence>
<dbReference type="Pfam" id="PF01729">
    <property type="entry name" value="QRPTase_C"/>
    <property type="match status" value="1"/>
</dbReference>
<dbReference type="UniPathway" id="UPA00253">
    <property type="reaction ID" value="UER00331"/>
</dbReference>
<feature type="domain" description="Quinolinate phosphoribosyl transferase C-terminal" evidence="11">
    <location>
        <begin position="102"/>
        <end position="273"/>
    </location>
</feature>
<keyword evidence="7 9" id="KW-0808">Transferase</keyword>
<comment type="subunit">
    <text evidence="4 9">Hexamer formed by 3 homodimers.</text>
</comment>
<protein>
    <recommendedName>
        <fullName evidence="9">Nicotinate-nucleotide pyrophosphorylase [carboxylating]</fullName>
        <ecNumber evidence="9">2.4.2.19</ecNumber>
    </recommendedName>
    <alternativeName>
        <fullName evidence="9">Quinolinate phosphoribosyltransferase [decarboxylating]</fullName>
    </alternativeName>
</protein>
<dbReference type="InterPro" id="IPR013785">
    <property type="entry name" value="Aldolase_TIM"/>
</dbReference>
<evidence type="ECO:0000256" key="2">
    <source>
        <dbReference type="ARBA" id="ARBA00004893"/>
    </source>
</evidence>
<dbReference type="Pfam" id="PF02749">
    <property type="entry name" value="QRPTase_N"/>
    <property type="match status" value="1"/>
</dbReference>